<sequence>MARDSKALAVKSDSQAKPEPTQILKATKALVKHIRKDLATKEGDEPKTNLLADADQEDDDDEDDVPVWLLITTKKHIVDKQRLKPGKVKVPHTLHASPNTRICLITADPQRRYKDIVAHPSFPPTLASRIGRVIGMSKLKAKYKSYESRRQLYGEYDMFLADDRIITGLPQVLGKIFYKGSAKRPIPVSLIGDEKKSKDAVAKRPQQSAKEKVGAQVGEAQAVARDIERALSSALVHLSPGTSTSIKIGLASWDPKKLQENVEALVPAVVEKFVPQKWANVRSIHIKGPHTTALPIWLAEELWVDENVDVTETKFEPPTKLQRRAERRERRKLIEAAEATYEAPSAIEEFDEVNEDGVIENPSKKRKRIDKDVADMLAVRKATAKKMKQKVMDEAGGVSL</sequence>
<feature type="region of interest" description="Disordered" evidence="1">
    <location>
        <begin position="37"/>
        <end position="61"/>
    </location>
</feature>
<dbReference type="EMBL" id="ML996566">
    <property type="protein sequence ID" value="KAF2762366.1"/>
    <property type="molecule type" value="Genomic_DNA"/>
</dbReference>
<dbReference type="GeneID" id="54490315"/>
<name>A0A6A6WJI0_9PEZI</name>
<gene>
    <name evidence="2" type="ORF">EJ05DRAFT_535585</name>
</gene>
<dbReference type="InterPro" id="IPR028364">
    <property type="entry name" value="Ribosomal_uL1/biogenesis"/>
</dbReference>
<feature type="region of interest" description="Disordered" evidence="1">
    <location>
        <begin position="1"/>
        <end position="22"/>
    </location>
</feature>
<accession>A0A6A6WJI0</accession>
<organism evidence="2 3">
    <name type="scientific">Pseudovirgaria hyperparasitica</name>
    <dbReference type="NCBI Taxonomy" id="470096"/>
    <lineage>
        <taxon>Eukaryota</taxon>
        <taxon>Fungi</taxon>
        <taxon>Dikarya</taxon>
        <taxon>Ascomycota</taxon>
        <taxon>Pezizomycotina</taxon>
        <taxon>Dothideomycetes</taxon>
        <taxon>Dothideomycetes incertae sedis</taxon>
        <taxon>Acrospermales</taxon>
        <taxon>Acrospermaceae</taxon>
        <taxon>Pseudovirgaria</taxon>
    </lineage>
</organism>
<reference evidence="2" key="1">
    <citation type="journal article" date="2020" name="Stud. Mycol.">
        <title>101 Dothideomycetes genomes: a test case for predicting lifestyles and emergence of pathogens.</title>
        <authorList>
            <person name="Haridas S."/>
            <person name="Albert R."/>
            <person name="Binder M."/>
            <person name="Bloem J."/>
            <person name="Labutti K."/>
            <person name="Salamov A."/>
            <person name="Andreopoulos B."/>
            <person name="Baker S."/>
            <person name="Barry K."/>
            <person name="Bills G."/>
            <person name="Bluhm B."/>
            <person name="Cannon C."/>
            <person name="Castanera R."/>
            <person name="Culley D."/>
            <person name="Daum C."/>
            <person name="Ezra D."/>
            <person name="Gonzalez J."/>
            <person name="Henrissat B."/>
            <person name="Kuo A."/>
            <person name="Liang C."/>
            <person name="Lipzen A."/>
            <person name="Lutzoni F."/>
            <person name="Magnuson J."/>
            <person name="Mondo S."/>
            <person name="Nolan M."/>
            <person name="Ohm R."/>
            <person name="Pangilinan J."/>
            <person name="Park H.-J."/>
            <person name="Ramirez L."/>
            <person name="Alfaro M."/>
            <person name="Sun H."/>
            <person name="Tritt A."/>
            <person name="Yoshinaga Y."/>
            <person name="Zwiers L.-H."/>
            <person name="Turgeon B."/>
            <person name="Goodwin S."/>
            <person name="Spatafora J."/>
            <person name="Crous P."/>
            <person name="Grigoriev I."/>
        </authorList>
    </citation>
    <scope>NUCLEOTIDE SEQUENCE</scope>
    <source>
        <strain evidence="2">CBS 121739</strain>
    </source>
</reference>
<proteinExistence type="predicted"/>
<keyword evidence="2" id="KW-0689">Ribosomal protein</keyword>
<dbReference type="CDD" id="cd00403">
    <property type="entry name" value="Ribosomal_L1"/>
    <property type="match status" value="1"/>
</dbReference>
<dbReference type="Pfam" id="PF00687">
    <property type="entry name" value="Ribosomal_L1"/>
    <property type="match status" value="1"/>
</dbReference>
<evidence type="ECO:0000313" key="3">
    <source>
        <dbReference type="Proteomes" id="UP000799437"/>
    </source>
</evidence>
<dbReference type="SUPFAM" id="SSF56808">
    <property type="entry name" value="Ribosomal protein L1"/>
    <property type="match status" value="1"/>
</dbReference>
<dbReference type="GO" id="GO:0005840">
    <property type="term" value="C:ribosome"/>
    <property type="evidence" value="ECO:0007669"/>
    <property type="project" value="UniProtKB-KW"/>
</dbReference>
<dbReference type="InterPro" id="IPR016095">
    <property type="entry name" value="Ribosomal_uL1_3-a/b-sand"/>
</dbReference>
<evidence type="ECO:0000256" key="1">
    <source>
        <dbReference type="SAM" id="MobiDB-lite"/>
    </source>
</evidence>
<dbReference type="InterPro" id="IPR023674">
    <property type="entry name" value="Ribosomal_uL1-like"/>
</dbReference>
<keyword evidence="2" id="KW-0687">Ribonucleoprotein</keyword>
<dbReference type="RefSeq" id="XP_033604817.1">
    <property type="nucleotide sequence ID" value="XM_033749261.1"/>
</dbReference>
<feature type="compositionally biased region" description="Basic and acidic residues" evidence="1">
    <location>
        <begin position="37"/>
        <end position="47"/>
    </location>
</feature>
<evidence type="ECO:0000313" key="2">
    <source>
        <dbReference type="EMBL" id="KAF2762366.1"/>
    </source>
</evidence>
<keyword evidence="3" id="KW-1185">Reference proteome</keyword>
<dbReference type="AlphaFoldDB" id="A0A6A6WJI0"/>
<dbReference type="Proteomes" id="UP000799437">
    <property type="component" value="Unassembled WGS sequence"/>
</dbReference>
<protein>
    <submittedName>
        <fullName evidence="2">Ribosomal protein L1</fullName>
    </submittedName>
</protein>
<dbReference type="Gene3D" id="3.40.50.790">
    <property type="match status" value="1"/>
</dbReference>
<dbReference type="OrthoDB" id="10251727at2759"/>